<dbReference type="eggNOG" id="COG1452">
    <property type="taxonomic scope" value="Bacteria"/>
</dbReference>
<dbReference type="InterPro" id="IPR045659">
    <property type="entry name" value="LptD_2"/>
</dbReference>
<dbReference type="PANTHER" id="PTHR30189">
    <property type="entry name" value="LPS-ASSEMBLY PROTEIN"/>
    <property type="match status" value="1"/>
</dbReference>
<protein>
    <recommendedName>
        <fullName evidence="2">LPS-assembly protein LptD central domain-containing protein</fullName>
    </recommendedName>
</protein>
<dbReference type="PANTHER" id="PTHR30189:SF1">
    <property type="entry name" value="LPS-ASSEMBLY PROTEIN LPTD"/>
    <property type="match status" value="1"/>
</dbReference>
<organism evidence="3 4">
    <name type="scientific">Amoebophilus asiaticus (strain 5a2)</name>
    <dbReference type="NCBI Taxonomy" id="452471"/>
    <lineage>
        <taxon>Bacteria</taxon>
        <taxon>Pseudomonadati</taxon>
        <taxon>Bacteroidota</taxon>
        <taxon>Cytophagia</taxon>
        <taxon>Cytophagales</taxon>
        <taxon>Amoebophilaceae</taxon>
        <taxon>Candidatus Amoebophilus</taxon>
    </lineage>
</organism>
<evidence type="ECO:0000259" key="2">
    <source>
        <dbReference type="Pfam" id="PF19838"/>
    </source>
</evidence>
<reference evidence="3 4" key="1">
    <citation type="journal article" date="2010" name="J. Bacteriol.">
        <title>The genome of the amoeba symbiont 'Candidatus Amoebophilus asiaticus' reveals common mechanisms for host cell interaction among amoeba-associated bacteria.</title>
        <authorList>
            <person name="Schmitz-Esser S."/>
            <person name="Tischler P."/>
            <person name="Arnold R."/>
            <person name="Montanaro J."/>
            <person name="Wagner M."/>
            <person name="Rattei T."/>
            <person name="Horn M."/>
        </authorList>
    </citation>
    <scope>NUCLEOTIDE SEQUENCE [LARGE SCALE GENOMIC DNA]</scope>
    <source>
        <strain evidence="3 4">5a2</strain>
    </source>
</reference>
<feature type="compositionally biased region" description="Polar residues" evidence="1">
    <location>
        <begin position="367"/>
        <end position="386"/>
    </location>
</feature>
<evidence type="ECO:0000313" key="3">
    <source>
        <dbReference type="EMBL" id="ACP20954.1"/>
    </source>
</evidence>
<dbReference type="STRING" id="452471.Aasi_1645"/>
<dbReference type="InterPro" id="IPR050218">
    <property type="entry name" value="LptD"/>
</dbReference>
<keyword evidence="4" id="KW-1185">Reference proteome</keyword>
<dbReference type="GO" id="GO:0009279">
    <property type="term" value="C:cell outer membrane"/>
    <property type="evidence" value="ECO:0007669"/>
    <property type="project" value="TreeGrafter"/>
</dbReference>
<feature type="domain" description="LPS-assembly protein LptD central" evidence="2">
    <location>
        <begin position="236"/>
        <end position="703"/>
    </location>
</feature>
<feature type="region of interest" description="Disordered" evidence="1">
    <location>
        <begin position="367"/>
        <end position="395"/>
    </location>
</feature>
<evidence type="ECO:0000313" key="4">
    <source>
        <dbReference type="Proteomes" id="UP000001227"/>
    </source>
</evidence>
<dbReference type="GO" id="GO:1990351">
    <property type="term" value="C:transporter complex"/>
    <property type="evidence" value="ECO:0007669"/>
    <property type="project" value="TreeGrafter"/>
</dbReference>
<dbReference type="HOGENOM" id="CLU_007637_0_0_10"/>
<proteinExistence type="predicted"/>
<name>C3L3R3_AMOA5</name>
<dbReference type="Proteomes" id="UP000001227">
    <property type="component" value="Chromosome"/>
</dbReference>
<accession>C3L3R3</accession>
<dbReference type="Pfam" id="PF19838">
    <property type="entry name" value="LptD_2"/>
    <property type="match status" value="1"/>
</dbReference>
<dbReference type="AlphaFoldDB" id="C3L3R3"/>
<sequence length="889" mass="103272">MPFVWYILPTIHLYPVDTPRVYSSFSAISAKNKQHSLNNIILPQYGGSFSFRVPKLQPFSWSNPNRISFIEMQQTNAQQQAKEPTGPLKDIIEYQAQDSITFDIQEKNFNIYGAGTIGYEDAQLTAENISLNWSNNTIIATGKKNEEGKIDPKPVFQQGNTKYIAEEIRYNFESKRGTARRLFTKLEEIIIRARKAKMDVEDTYYTDQIKLTSCNLTNPHYFVKARDVKFVKGKRVASGPFQLYFDGVPTILGFFYGLFYLPTPKASGIIRPQIGENGEKGFFLKEGGYYFYFNDYIDLALRGSLYSKGDAAFMANSRYKKRYGYNGSLEYTRVITSRTAETALQEDKDKEWGFKWQHRTDNSRVSSLTAEVDIQSKSPRNSSQTRGEPDNISAKTQSKIRYNRKFLGTPYSLNTSVAHSKDFKNKLTNITFPELVLNTTPIYIFRRKNSIPKYWYDDINFKHTSEFKYDLNNTIDNKNLEFSRENWPKFLKESRYGVKHTFPIVTNIKLFNYFNLNPSFEYTERWYFKQLAYKVVQDSVTNDTTKGLYRVWDYKTGADLQTTIYGTHFFSEEATVQAIRHRIEPSVGLTYSPGFSSYWQRIQNKNGEEFKDKFAGEVYGTPKHKASALLTMKVDNTVEIKVRDTNNTAAKPKKIPVFESLNMSTTYDFLADSFKLGDINLGARTRLLDSLISLEYNATFDPYTYIEKKRVEEFAWQHGKGLGTMKKYEFKASTTLKSKYQKTEEPSKKEPLKKDALDELEPKHHISSLDSTQYVNFDTPWQLTLAYSQIYTYNIEKDSKDTTRQLQFKGEVDITQNWKIAFDTIYDFGKQELVGSATSLKVFRDLHCWQMSFDWKPLASRQSYEFSIGLKAPMLQDLKFPHNREYDKL</sequence>
<gene>
    <name evidence="3" type="ordered locus">Aasi_1645</name>
</gene>
<dbReference type="EMBL" id="CP001102">
    <property type="protein sequence ID" value="ACP20954.1"/>
    <property type="molecule type" value="Genomic_DNA"/>
</dbReference>
<evidence type="ECO:0000256" key="1">
    <source>
        <dbReference type="SAM" id="MobiDB-lite"/>
    </source>
</evidence>
<dbReference type="KEGG" id="aas:Aasi_1645"/>